<dbReference type="STRING" id="105785.A0A2J7R7H5"/>
<keyword evidence="9" id="KW-0807">Transducer</keyword>
<dbReference type="PANTHER" id="PTHR47154">
    <property type="entry name" value="G-PROTEIN COUPLED RECEPTOR MTH-RELATED"/>
    <property type="match status" value="1"/>
</dbReference>
<feature type="transmembrane region" description="Helical" evidence="10">
    <location>
        <begin position="457"/>
        <end position="479"/>
    </location>
</feature>
<feature type="domain" description="G-protein coupled receptors family 2 profile 2" evidence="12">
    <location>
        <begin position="455"/>
        <end position="721"/>
    </location>
</feature>
<comment type="caution">
    <text evidence="13">The sequence shown here is derived from an EMBL/GenBank/DDBJ whole genome shotgun (WGS) entry which is preliminary data.</text>
</comment>
<comment type="subcellular location">
    <subcellularLocation>
        <location evidence="1">Membrane</location>
        <topology evidence="1">Multi-pass membrane protein</topology>
    </subcellularLocation>
</comment>
<evidence type="ECO:0000256" key="3">
    <source>
        <dbReference type="ARBA" id="ARBA00022692"/>
    </source>
</evidence>
<dbReference type="EMBL" id="NEVH01006732">
    <property type="protein sequence ID" value="PNF36788.1"/>
    <property type="molecule type" value="Genomic_DNA"/>
</dbReference>
<keyword evidence="6" id="KW-0297">G-protein coupled receptor</keyword>
<dbReference type="GO" id="GO:0005886">
    <property type="term" value="C:plasma membrane"/>
    <property type="evidence" value="ECO:0007669"/>
    <property type="project" value="TreeGrafter"/>
</dbReference>
<evidence type="ECO:0000256" key="5">
    <source>
        <dbReference type="ARBA" id="ARBA00022989"/>
    </source>
</evidence>
<evidence type="ECO:0000256" key="7">
    <source>
        <dbReference type="ARBA" id="ARBA00023136"/>
    </source>
</evidence>
<evidence type="ECO:0000256" key="11">
    <source>
        <dbReference type="SAM" id="SignalP"/>
    </source>
</evidence>
<evidence type="ECO:0000256" key="9">
    <source>
        <dbReference type="ARBA" id="ARBA00023224"/>
    </source>
</evidence>
<feature type="transmembrane region" description="Helical" evidence="10">
    <location>
        <begin position="671"/>
        <end position="691"/>
    </location>
</feature>
<feature type="transmembrane region" description="Helical" evidence="10">
    <location>
        <begin position="491"/>
        <end position="510"/>
    </location>
</feature>
<feature type="transmembrane region" description="Helical" evidence="10">
    <location>
        <begin position="697"/>
        <end position="719"/>
    </location>
</feature>
<dbReference type="PANTHER" id="PTHR47154:SF2">
    <property type="entry name" value="G-PROTEIN COUPLED RECEPTOR MTH-RELATED"/>
    <property type="match status" value="1"/>
</dbReference>
<dbReference type="GO" id="GO:0007166">
    <property type="term" value="P:cell surface receptor signaling pathway"/>
    <property type="evidence" value="ECO:0007669"/>
    <property type="project" value="InterPro"/>
</dbReference>
<sequence length="776" mass="87375">MVRESMEKVYISVCVLVVCAVFVAGPSDGSMMDPASSNGRISTEYNTNAGLDGKVTRVVTESSIMSRKQMSEKMERGLVVENRDKVDVNITDGKKLSAETFLNGITSTMIKGATLDEDRVESQTLVRGHTVDNSNTGVKNLESTTANYIADNENENKVKYTAANDFRGYEIQEVNNDTEIVRVAGNTGIDKPMELVVNNNSSSRDVTQLQADNVDSTTRKEKGLPMTTTDIQIFNKQNNRNKRNGNSIDDENIIESETEEMGSKNIMNKEYNLHINSTMACNKLLSVVITKWQMLANGSLLSLDDIPVSYPPELIWEDVREDNVTEVRGCICELRNCIRKCCPEGQTILADGTCVDSNLTLLHPFSPQFKDENNRSVTNMDVYKLHGNPCQHGVYRLDDESDEFTLTPTGVLNVPGEGNFTAAEYCIEAFENPEKILPLLCFEDDDESAEETEGTGMLYAVGMIISVPFLFATFLVYAMIQELRNLHGKSLMCHVSTLLTGYLFLAIVQLGGTGLSNAFCIFCAFTIFFAFHASFFWLNVMCFDIWWTFSGLRPIHGSVKEREHKKFIMYSIYAWGAPFIMLLVCMMLDLVPGIPDEYIKPGFGVTKCWFGSDTAVLAYFYGPIGFLVLCNIILFITTAMKIMKLKRETRMLQGEESKRHDNEADKQRFNLYLKLFIVMGVNWVMELISWAAGGPEYLWYLTDLGNTLQGVLIFIIFVWKRKILRLLIRRFRKRSSGSPFSSTTYRPTTSYTSTYSSTNDQFHMKPTGTHCTSDVP</sequence>
<keyword evidence="5 10" id="KW-1133">Transmembrane helix</keyword>
<keyword evidence="7 10" id="KW-0472">Membrane</keyword>
<dbReference type="InParanoid" id="A0A2J7R7H5"/>
<dbReference type="InterPro" id="IPR051384">
    <property type="entry name" value="Mth_GPCR"/>
</dbReference>
<evidence type="ECO:0000313" key="14">
    <source>
        <dbReference type="Proteomes" id="UP000235965"/>
    </source>
</evidence>
<dbReference type="InterPro" id="IPR017981">
    <property type="entry name" value="GPCR_2-like_7TM"/>
</dbReference>
<evidence type="ECO:0000256" key="8">
    <source>
        <dbReference type="ARBA" id="ARBA00023170"/>
    </source>
</evidence>
<dbReference type="Pfam" id="PF06652">
    <property type="entry name" value="Methuselah_N"/>
    <property type="match status" value="1"/>
</dbReference>
<dbReference type="GO" id="GO:0008528">
    <property type="term" value="F:G protein-coupled peptide receptor activity"/>
    <property type="evidence" value="ECO:0007669"/>
    <property type="project" value="TreeGrafter"/>
</dbReference>
<dbReference type="InterPro" id="IPR036272">
    <property type="entry name" value="Methuselah_N_sf"/>
</dbReference>
<evidence type="ECO:0000256" key="6">
    <source>
        <dbReference type="ARBA" id="ARBA00023040"/>
    </source>
</evidence>
<dbReference type="OrthoDB" id="6082634at2759"/>
<dbReference type="AlphaFoldDB" id="A0A2J7R7H5"/>
<dbReference type="InterPro" id="IPR010596">
    <property type="entry name" value="Methuselah_N_dom"/>
</dbReference>
<dbReference type="SUPFAM" id="SSF81321">
    <property type="entry name" value="Family A G protein-coupled receptor-like"/>
    <property type="match status" value="1"/>
</dbReference>
<keyword evidence="14" id="KW-1185">Reference proteome</keyword>
<dbReference type="InterPro" id="IPR023311">
    <property type="entry name" value="Methusela_ecto_dom_2"/>
</dbReference>
<dbReference type="SUPFAM" id="SSF63877">
    <property type="entry name" value="Methuselah ectodomain"/>
    <property type="match status" value="1"/>
</dbReference>
<feature type="chain" id="PRO_5014367605" evidence="11">
    <location>
        <begin position="30"/>
        <end position="776"/>
    </location>
</feature>
<proteinExistence type="inferred from homology"/>
<feature type="transmembrane region" description="Helical" evidence="10">
    <location>
        <begin position="516"/>
        <end position="546"/>
    </location>
</feature>
<dbReference type="Proteomes" id="UP000235965">
    <property type="component" value="Unassembled WGS sequence"/>
</dbReference>
<protein>
    <submittedName>
        <fullName evidence="13">G-protein coupled receptor Mth2</fullName>
    </submittedName>
</protein>
<keyword evidence="3 10" id="KW-0812">Transmembrane</keyword>
<evidence type="ECO:0000256" key="1">
    <source>
        <dbReference type="ARBA" id="ARBA00004141"/>
    </source>
</evidence>
<feature type="transmembrane region" description="Helical" evidence="10">
    <location>
        <begin position="619"/>
        <end position="640"/>
    </location>
</feature>
<dbReference type="InterPro" id="IPR000832">
    <property type="entry name" value="GPCR_2_secretin-like"/>
</dbReference>
<accession>A0A2J7R7H5</accession>
<evidence type="ECO:0000256" key="2">
    <source>
        <dbReference type="ARBA" id="ARBA00008979"/>
    </source>
</evidence>
<keyword evidence="8 13" id="KW-0675">Receptor</keyword>
<comment type="similarity">
    <text evidence="2">Belongs to the G-protein coupled receptor 2 family. Mth subfamily.</text>
</comment>
<gene>
    <name evidence="13" type="primary">mth2</name>
    <name evidence="13" type="ORF">B7P43_G11162</name>
</gene>
<evidence type="ECO:0000256" key="4">
    <source>
        <dbReference type="ARBA" id="ARBA00022729"/>
    </source>
</evidence>
<dbReference type="FunCoup" id="A0A2J7R7H5">
    <property type="interactions" value="123"/>
</dbReference>
<feature type="signal peptide" evidence="11">
    <location>
        <begin position="1"/>
        <end position="29"/>
    </location>
</feature>
<evidence type="ECO:0000259" key="12">
    <source>
        <dbReference type="PROSITE" id="PS50261"/>
    </source>
</evidence>
<evidence type="ECO:0000256" key="10">
    <source>
        <dbReference type="SAM" id="Phobius"/>
    </source>
</evidence>
<dbReference type="CDD" id="cd15039">
    <property type="entry name" value="7tmB3_Methuselah-like"/>
    <property type="match status" value="1"/>
</dbReference>
<evidence type="ECO:0000313" key="13">
    <source>
        <dbReference type="EMBL" id="PNF36788.1"/>
    </source>
</evidence>
<dbReference type="PROSITE" id="PS50261">
    <property type="entry name" value="G_PROTEIN_RECEP_F2_4"/>
    <property type="match status" value="1"/>
</dbReference>
<dbReference type="Gene3D" id="2.170.180.11">
    <property type="entry name" value="Methuselah ectodomain, domain 2"/>
    <property type="match status" value="1"/>
</dbReference>
<reference evidence="13 14" key="1">
    <citation type="submission" date="2017-12" db="EMBL/GenBank/DDBJ databases">
        <title>Hemimetabolous genomes reveal molecular basis of termite eusociality.</title>
        <authorList>
            <person name="Harrison M.C."/>
            <person name="Jongepier E."/>
            <person name="Robertson H.M."/>
            <person name="Arning N."/>
            <person name="Bitard-Feildel T."/>
            <person name="Chao H."/>
            <person name="Childers C.P."/>
            <person name="Dinh H."/>
            <person name="Doddapaneni H."/>
            <person name="Dugan S."/>
            <person name="Gowin J."/>
            <person name="Greiner C."/>
            <person name="Han Y."/>
            <person name="Hu H."/>
            <person name="Hughes D.S.T."/>
            <person name="Huylmans A.-K."/>
            <person name="Kemena C."/>
            <person name="Kremer L.P.M."/>
            <person name="Lee S.L."/>
            <person name="Lopez-Ezquerra A."/>
            <person name="Mallet L."/>
            <person name="Monroy-Kuhn J.M."/>
            <person name="Moser A."/>
            <person name="Murali S.C."/>
            <person name="Muzny D.M."/>
            <person name="Otani S."/>
            <person name="Piulachs M.-D."/>
            <person name="Poelchau M."/>
            <person name="Qu J."/>
            <person name="Schaub F."/>
            <person name="Wada-Katsumata A."/>
            <person name="Worley K.C."/>
            <person name="Xie Q."/>
            <person name="Ylla G."/>
            <person name="Poulsen M."/>
            <person name="Gibbs R.A."/>
            <person name="Schal C."/>
            <person name="Richards S."/>
            <person name="Belles X."/>
            <person name="Korb J."/>
            <person name="Bornberg-Bauer E."/>
        </authorList>
    </citation>
    <scope>NUCLEOTIDE SEQUENCE [LARGE SCALE GENOMIC DNA]</scope>
    <source>
        <tissue evidence="13">Whole body</tissue>
    </source>
</reference>
<dbReference type="Gene3D" id="1.20.1070.10">
    <property type="entry name" value="Rhodopsin 7-helix transmembrane proteins"/>
    <property type="match status" value="1"/>
</dbReference>
<keyword evidence="4 11" id="KW-0732">Signal</keyword>
<organism evidence="13 14">
    <name type="scientific">Cryptotermes secundus</name>
    <dbReference type="NCBI Taxonomy" id="105785"/>
    <lineage>
        <taxon>Eukaryota</taxon>
        <taxon>Metazoa</taxon>
        <taxon>Ecdysozoa</taxon>
        <taxon>Arthropoda</taxon>
        <taxon>Hexapoda</taxon>
        <taxon>Insecta</taxon>
        <taxon>Pterygota</taxon>
        <taxon>Neoptera</taxon>
        <taxon>Polyneoptera</taxon>
        <taxon>Dictyoptera</taxon>
        <taxon>Blattodea</taxon>
        <taxon>Blattoidea</taxon>
        <taxon>Termitoidae</taxon>
        <taxon>Kalotermitidae</taxon>
        <taxon>Cryptotermitinae</taxon>
        <taxon>Cryptotermes</taxon>
    </lineage>
</organism>
<feature type="transmembrane region" description="Helical" evidence="10">
    <location>
        <begin position="567"/>
        <end position="591"/>
    </location>
</feature>
<name>A0A2J7R7H5_9NEOP</name>
<dbReference type="Pfam" id="PF00002">
    <property type="entry name" value="7tm_2"/>
    <property type="match status" value="1"/>
</dbReference>